<proteinExistence type="predicted"/>
<evidence type="ECO:0000256" key="1">
    <source>
        <dbReference type="SAM" id="MobiDB-lite"/>
    </source>
</evidence>
<feature type="region of interest" description="Disordered" evidence="1">
    <location>
        <begin position="76"/>
        <end position="158"/>
    </location>
</feature>
<accession>A0A1I3A0Z5</accession>
<gene>
    <name evidence="3" type="ORF">SAMN04488021_1126</name>
</gene>
<keyword evidence="2" id="KW-0472">Membrane</keyword>
<dbReference type="RefSeq" id="WP_074967249.1">
    <property type="nucleotide sequence ID" value="NZ_CBCRYP010000010.1"/>
</dbReference>
<organism evidence="3 4">
    <name type="scientific">Paracoccus aminovorans</name>
    <dbReference type="NCBI Taxonomy" id="34004"/>
    <lineage>
        <taxon>Bacteria</taxon>
        <taxon>Pseudomonadati</taxon>
        <taxon>Pseudomonadota</taxon>
        <taxon>Alphaproteobacteria</taxon>
        <taxon>Rhodobacterales</taxon>
        <taxon>Paracoccaceae</taxon>
        <taxon>Paracoccus</taxon>
    </lineage>
</organism>
<evidence type="ECO:0000313" key="4">
    <source>
        <dbReference type="Proteomes" id="UP000183635"/>
    </source>
</evidence>
<name>A0A1I3A0Z5_9RHOB</name>
<feature type="compositionally biased region" description="Low complexity" evidence="1">
    <location>
        <begin position="78"/>
        <end position="152"/>
    </location>
</feature>
<feature type="transmembrane region" description="Helical" evidence="2">
    <location>
        <begin position="29"/>
        <end position="48"/>
    </location>
</feature>
<evidence type="ECO:0000313" key="3">
    <source>
        <dbReference type="EMBL" id="SFH43743.1"/>
    </source>
</evidence>
<dbReference type="Proteomes" id="UP000183635">
    <property type="component" value="Unassembled WGS sequence"/>
</dbReference>
<keyword evidence="4" id="KW-1185">Reference proteome</keyword>
<keyword evidence="2" id="KW-1133">Transmembrane helix</keyword>
<dbReference type="STRING" id="34004.SAMN04488021_1126"/>
<reference evidence="3 4" key="1">
    <citation type="submission" date="2016-10" db="EMBL/GenBank/DDBJ databases">
        <authorList>
            <person name="de Groot N.N."/>
        </authorList>
    </citation>
    <scope>NUCLEOTIDE SEQUENCE [LARGE SCALE GENOMIC DNA]</scope>
    <source>
        <strain evidence="3 4">DSM 8537</strain>
    </source>
</reference>
<evidence type="ECO:0000256" key="2">
    <source>
        <dbReference type="SAM" id="Phobius"/>
    </source>
</evidence>
<dbReference type="AlphaFoldDB" id="A0A1I3A0Z5"/>
<keyword evidence="2" id="KW-0812">Transmembrane</keyword>
<dbReference type="EMBL" id="FOPU01000012">
    <property type="protein sequence ID" value="SFH43743.1"/>
    <property type="molecule type" value="Genomic_DNA"/>
</dbReference>
<protein>
    <submittedName>
        <fullName evidence="3">Uncharacterized protein</fullName>
    </submittedName>
</protein>
<sequence length="158" mass="15604">MIDILLLAGVALCVLSVLAAIVSVARTRAPRGAAILLVLGLVLVFAGARLDSRPFGVAALQESWQRLVNGQVTLSDDPVTAPAQEAEAPAAEAPVAETPAAEAPATEAPAAETPAAPEAPAEVAPAEAPAEVPAAETPAETPAQASDDATPAAPAPAQ</sequence>